<dbReference type="InterPro" id="IPR050300">
    <property type="entry name" value="GDXG_lipolytic_enzyme"/>
</dbReference>
<dbReference type="InterPro" id="IPR029058">
    <property type="entry name" value="AB_hydrolase_fold"/>
</dbReference>
<dbReference type="EMBL" id="CP066831">
    <property type="protein sequence ID" value="QQM38204.1"/>
    <property type="molecule type" value="Genomic_DNA"/>
</dbReference>
<sequence>MPSATFALMESWFQQSISQRGPMNLAADREQAATLADMYRPIPGVVDEPVAALRQGSYLMTPDGARDDVAILYIHGGGFRSGLARGARGLGARLALETKARVMLPEYRLAPEDPFPAGLDDCLAAFDQAALLAPKVVVAGESAGANLALAVLLRRSAEKHPGVLAGACYSGVFDLRKGRFSEGSWADNAGSDLLLPDELGLAMHDDYLGGHPATDPLVSPVVADLHGLPPLFLQVSGAERVLDDSLTLADRAVRSGVEVVLEVWPSMFHAWQMAAGFLPEATEAVTRTAAFVQRAIDGRFVDGAALRGGPASLDDIP</sequence>
<evidence type="ECO:0000259" key="3">
    <source>
        <dbReference type="Pfam" id="PF07859"/>
    </source>
</evidence>
<proteinExistence type="inferred from homology"/>
<dbReference type="InterPro" id="IPR013094">
    <property type="entry name" value="AB_hydrolase_3"/>
</dbReference>
<dbReference type="Gene3D" id="3.40.50.1820">
    <property type="entry name" value="alpha/beta hydrolase"/>
    <property type="match status" value="1"/>
</dbReference>
<evidence type="ECO:0000313" key="5">
    <source>
        <dbReference type="Proteomes" id="UP000595636"/>
    </source>
</evidence>
<dbReference type="GO" id="GO:0004806">
    <property type="term" value="F:triacylglycerol lipase activity"/>
    <property type="evidence" value="ECO:0007669"/>
    <property type="project" value="TreeGrafter"/>
</dbReference>
<organism evidence="4 5">
    <name type="scientific">Streptomyces liliifuscus</name>
    <dbReference type="NCBI Taxonomy" id="2797636"/>
    <lineage>
        <taxon>Bacteria</taxon>
        <taxon>Bacillati</taxon>
        <taxon>Actinomycetota</taxon>
        <taxon>Actinomycetes</taxon>
        <taxon>Kitasatosporales</taxon>
        <taxon>Streptomycetaceae</taxon>
        <taxon>Streptomyces</taxon>
    </lineage>
</organism>
<protein>
    <submittedName>
        <fullName evidence="4">Alpha/beta hydrolase</fullName>
    </submittedName>
</protein>
<dbReference type="Pfam" id="PF07859">
    <property type="entry name" value="Abhydrolase_3"/>
    <property type="match status" value="1"/>
</dbReference>
<dbReference type="KEGG" id="slf:JEQ17_00970"/>
<feature type="domain" description="Alpha/beta hydrolase fold-3" evidence="3">
    <location>
        <begin position="71"/>
        <end position="272"/>
    </location>
</feature>
<name>A0A7T7HZF9_9ACTN</name>
<evidence type="ECO:0000256" key="2">
    <source>
        <dbReference type="ARBA" id="ARBA00022801"/>
    </source>
</evidence>
<evidence type="ECO:0000256" key="1">
    <source>
        <dbReference type="ARBA" id="ARBA00010515"/>
    </source>
</evidence>
<dbReference type="SUPFAM" id="SSF53474">
    <property type="entry name" value="alpha/beta-Hydrolases"/>
    <property type="match status" value="1"/>
</dbReference>
<dbReference type="Proteomes" id="UP000595636">
    <property type="component" value="Chromosome"/>
</dbReference>
<dbReference type="PANTHER" id="PTHR48081:SF30">
    <property type="entry name" value="ACETYL-HYDROLASE LIPR-RELATED"/>
    <property type="match status" value="1"/>
</dbReference>
<dbReference type="RefSeq" id="WP_200393373.1">
    <property type="nucleotide sequence ID" value="NZ_CP066831.1"/>
</dbReference>
<gene>
    <name evidence="4" type="ORF">JEQ17_00970</name>
</gene>
<reference evidence="4 5" key="1">
    <citation type="submission" date="2020-12" db="EMBL/GenBank/DDBJ databases">
        <title>A novel species.</title>
        <authorList>
            <person name="Li K."/>
        </authorList>
    </citation>
    <scope>NUCLEOTIDE SEQUENCE [LARGE SCALE GENOMIC DNA]</scope>
    <source>
        <strain evidence="4 5">ZYC-3</strain>
    </source>
</reference>
<keyword evidence="2 4" id="KW-0378">Hydrolase</keyword>
<dbReference type="PANTHER" id="PTHR48081">
    <property type="entry name" value="AB HYDROLASE SUPERFAMILY PROTEIN C4A8.06C"/>
    <property type="match status" value="1"/>
</dbReference>
<comment type="similarity">
    <text evidence="1">Belongs to the 'GDXG' lipolytic enzyme family.</text>
</comment>
<evidence type="ECO:0000313" key="4">
    <source>
        <dbReference type="EMBL" id="QQM38204.1"/>
    </source>
</evidence>
<accession>A0A7T7HZF9</accession>
<keyword evidence="5" id="KW-1185">Reference proteome</keyword>
<dbReference type="AlphaFoldDB" id="A0A7T7HZF9"/>